<dbReference type="Pfam" id="PF01789">
    <property type="entry name" value="PsbP"/>
    <property type="match status" value="1"/>
</dbReference>
<dbReference type="Proteomes" id="UP000600214">
    <property type="component" value="Unassembled WGS sequence"/>
</dbReference>
<feature type="chain" id="PRO_5045283382" description="PsbP C-terminal domain-containing protein" evidence="1">
    <location>
        <begin position="27"/>
        <end position="182"/>
    </location>
</feature>
<accession>A0ABQ1YM04</accession>
<keyword evidence="4" id="KW-1185">Reference proteome</keyword>
<sequence length="182" mass="20865">MRKTMYDMMKLLLPLLFCLTIFSVNGQSVVVDDFKKFSKNDFKISYPSTWRIDTSGTMNSKVFFFSPADGPDDKFSDNLNVMVQSLGGQPIDIQKYKEISEQQIKVMFSEGKLLESKVENSSGREEYRLSYEFSPGIFKLKVSAICFIKNDMAYLATFTSEISKFERYQEAAEKMLASFVGK</sequence>
<evidence type="ECO:0000256" key="1">
    <source>
        <dbReference type="SAM" id="SignalP"/>
    </source>
</evidence>
<evidence type="ECO:0000259" key="2">
    <source>
        <dbReference type="Pfam" id="PF01789"/>
    </source>
</evidence>
<evidence type="ECO:0000313" key="3">
    <source>
        <dbReference type="EMBL" id="GGH29491.1"/>
    </source>
</evidence>
<feature type="signal peptide" evidence="1">
    <location>
        <begin position="1"/>
        <end position="26"/>
    </location>
</feature>
<dbReference type="EMBL" id="BMIA01000001">
    <property type="protein sequence ID" value="GGH29491.1"/>
    <property type="molecule type" value="Genomic_DNA"/>
</dbReference>
<dbReference type="InterPro" id="IPR002683">
    <property type="entry name" value="PsbP_C"/>
</dbReference>
<protein>
    <recommendedName>
        <fullName evidence="2">PsbP C-terminal domain-containing protein</fullName>
    </recommendedName>
</protein>
<organism evidence="3 4">
    <name type="scientific">Dyadobacter endophyticus</name>
    <dbReference type="NCBI Taxonomy" id="1749036"/>
    <lineage>
        <taxon>Bacteria</taxon>
        <taxon>Pseudomonadati</taxon>
        <taxon>Bacteroidota</taxon>
        <taxon>Cytophagia</taxon>
        <taxon>Cytophagales</taxon>
        <taxon>Spirosomataceae</taxon>
        <taxon>Dyadobacter</taxon>
    </lineage>
</organism>
<dbReference type="Gene3D" id="3.40.1000.10">
    <property type="entry name" value="Mog1/PsbP, alpha/beta/alpha sandwich"/>
    <property type="match status" value="1"/>
</dbReference>
<name>A0ABQ1YM04_9BACT</name>
<keyword evidence="1" id="KW-0732">Signal</keyword>
<evidence type="ECO:0000313" key="4">
    <source>
        <dbReference type="Proteomes" id="UP000600214"/>
    </source>
</evidence>
<feature type="domain" description="PsbP C-terminal" evidence="2">
    <location>
        <begin position="33"/>
        <end position="179"/>
    </location>
</feature>
<reference evidence="4" key="1">
    <citation type="journal article" date="2019" name="Int. J. Syst. Evol. Microbiol.">
        <title>The Global Catalogue of Microorganisms (GCM) 10K type strain sequencing project: providing services to taxonomists for standard genome sequencing and annotation.</title>
        <authorList>
            <consortium name="The Broad Institute Genomics Platform"/>
            <consortium name="The Broad Institute Genome Sequencing Center for Infectious Disease"/>
            <person name="Wu L."/>
            <person name="Ma J."/>
        </authorList>
    </citation>
    <scope>NUCLEOTIDE SEQUENCE [LARGE SCALE GENOMIC DNA]</scope>
    <source>
        <strain evidence="4">CGMCC 1.15288</strain>
    </source>
</reference>
<proteinExistence type="predicted"/>
<gene>
    <name evidence="3" type="ORF">GCM10007423_16890</name>
</gene>
<comment type="caution">
    <text evidence="3">The sequence shown here is derived from an EMBL/GenBank/DDBJ whole genome shotgun (WGS) entry which is preliminary data.</text>
</comment>